<evidence type="ECO:0000313" key="3">
    <source>
        <dbReference type="Proteomes" id="UP000248887"/>
    </source>
</evidence>
<dbReference type="InterPro" id="IPR018656">
    <property type="entry name" value="DUF2087"/>
</dbReference>
<sequence length="187" mass="21284">MTRTVLAFEAPDISALARTLRSQLTAHDKVPGHVELLNMLARAAGFRNFQHLRAETQARHRASEPPPAPVAPADLARCEKALRLFDAQGGLVRWPKKRNQQVLCLWVLWSRLPAGETFPERRMNELLNQHHGFGDHALLRRELVELGLFRRTPDGREYSRVEQPPPPELPALLTLLRRENRPVARPG</sequence>
<gene>
    <name evidence="2" type="ORF">DI549_14580</name>
</gene>
<reference evidence="2 3" key="1">
    <citation type="submission" date="2017-08" db="EMBL/GenBank/DDBJ databases">
        <title>Infants hospitalized years apart are colonized by the same room-sourced microbial strains.</title>
        <authorList>
            <person name="Brooks B."/>
            <person name="Olm M.R."/>
            <person name="Firek B.A."/>
            <person name="Baker R."/>
            <person name="Thomas B.C."/>
            <person name="Morowitz M.J."/>
            <person name="Banfield J.F."/>
        </authorList>
    </citation>
    <scope>NUCLEOTIDE SEQUENCE [LARGE SCALE GENOMIC DNA]</scope>
    <source>
        <strain evidence="2">S2_005_001_R2_27</strain>
    </source>
</reference>
<comment type="caution">
    <text evidence="2">The sequence shown here is derived from an EMBL/GenBank/DDBJ whole genome shotgun (WGS) entry which is preliminary data.</text>
</comment>
<protein>
    <recommendedName>
        <fullName evidence="1">DUF2087 domain-containing protein</fullName>
    </recommendedName>
</protein>
<feature type="domain" description="DUF2087" evidence="1">
    <location>
        <begin position="91"/>
        <end position="160"/>
    </location>
</feature>
<dbReference type="EMBL" id="QFQD01000048">
    <property type="protein sequence ID" value="PZQ81302.1"/>
    <property type="molecule type" value="Genomic_DNA"/>
</dbReference>
<accession>A0A2W5QW95</accession>
<evidence type="ECO:0000313" key="2">
    <source>
        <dbReference type="EMBL" id="PZQ81302.1"/>
    </source>
</evidence>
<dbReference type="Pfam" id="PF09860">
    <property type="entry name" value="DUF2087"/>
    <property type="match status" value="1"/>
</dbReference>
<dbReference type="AlphaFoldDB" id="A0A2W5QW95"/>
<organism evidence="2 3">
    <name type="scientific">Ancylobacter novellus</name>
    <name type="common">Thiobacillus novellus</name>
    <dbReference type="NCBI Taxonomy" id="921"/>
    <lineage>
        <taxon>Bacteria</taxon>
        <taxon>Pseudomonadati</taxon>
        <taxon>Pseudomonadota</taxon>
        <taxon>Alphaproteobacteria</taxon>
        <taxon>Hyphomicrobiales</taxon>
        <taxon>Xanthobacteraceae</taxon>
        <taxon>Ancylobacter</taxon>
    </lineage>
</organism>
<dbReference type="Proteomes" id="UP000248887">
    <property type="component" value="Unassembled WGS sequence"/>
</dbReference>
<proteinExistence type="predicted"/>
<name>A0A2W5QW95_ANCNO</name>
<evidence type="ECO:0000259" key="1">
    <source>
        <dbReference type="Pfam" id="PF09860"/>
    </source>
</evidence>